<proteinExistence type="predicted"/>
<gene>
    <name evidence="1" type="ORF">TWF694_008734</name>
</gene>
<comment type="caution">
    <text evidence="1">The sequence shown here is derived from an EMBL/GenBank/DDBJ whole genome shotgun (WGS) entry which is preliminary data.</text>
</comment>
<dbReference type="Proteomes" id="UP001365542">
    <property type="component" value="Unassembled WGS sequence"/>
</dbReference>
<organism evidence="1 2">
    <name type="scientific">Orbilia ellipsospora</name>
    <dbReference type="NCBI Taxonomy" id="2528407"/>
    <lineage>
        <taxon>Eukaryota</taxon>
        <taxon>Fungi</taxon>
        <taxon>Dikarya</taxon>
        <taxon>Ascomycota</taxon>
        <taxon>Pezizomycotina</taxon>
        <taxon>Orbiliomycetes</taxon>
        <taxon>Orbiliales</taxon>
        <taxon>Orbiliaceae</taxon>
        <taxon>Orbilia</taxon>
    </lineage>
</organism>
<dbReference type="InterPro" id="IPR036047">
    <property type="entry name" value="F-box-like_dom_sf"/>
</dbReference>
<reference evidence="1 2" key="1">
    <citation type="submission" date="2019-10" db="EMBL/GenBank/DDBJ databases">
        <authorList>
            <person name="Palmer J.M."/>
        </authorList>
    </citation>
    <scope>NUCLEOTIDE SEQUENCE [LARGE SCALE GENOMIC DNA]</scope>
    <source>
        <strain evidence="1 2">TWF694</strain>
    </source>
</reference>
<name>A0AAV9XCX4_9PEZI</name>
<accession>A0AAV9XCX4</accession>
<dbReference type="SUPFAM" id="SSF81383">
    <property type="entry name" value="F-box domain"/>
    <property type="match status" value="1"/>
</dbReference>
<evidence type="ECO:0008006" key="3">
    <source>
        <dbReference type="Google" id="ProtNLM"/>
    </source>
</evidence>
<keyword evidence="2" id="KW-1185">Reference proteome</keyword>
<dbReference type="AlphaFoldDB" id="A0AAV9XCX4"/>
<sequence length="304" mass="35383">MPARTIKESGMGILPNDIILLIYPELDSWESVAALSSVNRRFRSLFLYNEDRIKKRVFAREYANTRPRGHQDAFRLARYMVTNELHPTNSRITVSDLTWKEIEQLQENQTVIQFLEDRFLEARRETKSKARHEDLTDNEIDKFCQAASRFWLFCNVFADSPRSRSDQKSLVESWCFRTAAELQYIRELILFLWRLLREAIPQSDELVVQSWAEKVGIRCFSNTTGGPGDTQWIDFLLSRGCGVLFDLVRQESVLKRVLYIAKSPFGYRTDAADYVFLCGSAVNQVMMERANTLPTRPWGILDKC</sequence>
<evidence type="ECO:0000313" key="1">
    <source>
        <dbReference type="EMBL" id="KAK6539897.1"/>
    </source>
</evidence>
<evidence type="ECO:0000313" key="2">
    <source>
        <dbReference type="Proteomes" id="UP001365542"/>
    </source>
</evidence>
<protein>
    <recommendedName>
        <fullName evidence="3">F-box domain-containing protein</fullName>
    </recommendedName>
</protein>
<dbReference type="EMBL" id="JAVHJO010000005">
    <property type="protein sequence ID" value="KAK6539897.1"/>
    <property type="molecule type" value="Genomic_DNA"/>
</dbReference>